<accession>A0A1B9G6Y2</accession>
<evidence type="ECO:0000313" key="3">
    <source>
        <dbReference type="EMBL" id="WVW79134.1"/>
    </source>
</evidence>
<sequence length="123" mass="13956">MTSNSVSETPVNISLGVEKEKVEVERQSPRATEKKEEEKKDELSTKTPTMDPKVRQDTEIFLQELNALVDVRSIEPSSEGDLLELFCKHFNCIPGTQEWVDSMKALLGRAIGPYDPRYSEEEP</sequence>
<proteinExistence type="predicted"/>
<evidence type="ECO:0000313" key="2">
    <source>
        <dbReference type="EMBL" id="OCF26785.1"/>
    </source>
</evidence>
<protein>
    <submittedName>
        <fullName evidence="2">Uncharacterized protein</fullName>
    </submittedName>
</protein>
<dbReference type="EMBL" id="KI894020">
    <property type="protein sequence ID" value="OCF26785.1"/>
    <property type="molecule type" value="Genomic_DNA"/>
</dbReference>
<dbReference type="AlphaFoldDB" id="A0A1B9G6Y2"/>
<reference evidence="3" key="4">
    <citation type="submission" date="2024-02" db="EMBL/GenBank/DDBJ databases">
        <title>Comparative genomics of Cryptococcus and Kwoniella reveals pathogenesis evolution and contrasting modes of karyotype evolution via chromosome fusion or intercentromeric recombination.</title>
        <authorList>
            <person name="Coelho M.A."/>
            <person name="David-Palma M."/>
            <person name="Shea T."/>
            <person name="Bowers K."/>
            <person name="McGinley-Smith S."/>
            <person name="Mohammad A.W."/>
            <person name="Gnirke A."/>
            <person name="Yurkov A.M."/>
            <person name="Nowrousian M."/>
            <person name="Sun S."/>
            <person name="Cuomo C.A."/>
            <person name="Heitman J."/>
        </authorList>
    </citation>
    <scope>NUCLEOTIDE SEQUENCE</scope>
    <source>
        <strain evidence="3">CBS 10118</strain>
    </source>
</reference>
<dbReference type="Proteomes" id="UP000092730">
    <property type="component" value="Chromosome 1"/>
</dbReference>
<name>A0A1B9G6Y2_9TREE</name>
<dbReference type="VEuPathDB" id="FungiDB:I302_04474"/>
<dbReference type="GeneID" id="30208873"/>
<evidence type="ECO:0000256" key="1">
    <source>
        <dbReference type="SAM" id="MobiDB-lite"/>
    </source>
</evidence>
<reference evidence="2" key="3">
    <citation type="submission" date="2014-01" db="EMBL/GenBank/DDBJ databases">
        <title>Evolution of pathogenesis and genome organization in the Tremellales.</title>
        <authorList>
            <person name="Cuomo C."/>
            <person name="Litvintseva A."/>
            <person name="Heitman J."/>
            <person name="Chen Y."/>
            <person name="Sun S."/>
            <person name="Springer D."/>
            <person name="Dromer F."/>
            <person name="Young S."/>
            <person name="Zeng Q."/>
            <person name="Chapman S."/>
            <person name="Gujja S."/>
            <person name="Saif S."/>
            <person name="Birren B."/>
        </authorList>
    </citation>
    <scope>NUCLEOTIDE SEQUENCE</scope>
    <source>
        <strain evidence="2">CBS 10118</strain>
    </source>
</reference>
<feature type="region of interest" description="Disordered" evidence="1">
    <location>
        <begin position="1"/>
        <end position="55"/>
    </location>
</feature>
<dbReference type="EMBL" id="CP144541">
    <property type="protein sequence ID" value="WVW79134.1"/>
    <property type="molecule type" value="Genomic_DNA"/>
</dbReference>
<evidence type="ECO:0000313" key="4">
    <source>
        <dbReference type="Proteomes" id="UP000092730"/>
    </source>
</evidence>
<organism evidence="2">
    <name type="scientific">Kwoniella bestiolae CBS 10118</name>
    <dbReference type="NCBI Taxonomy" id="1296100"/>
    <lineage>
        <taxon>Eukaryota</taxon>
        <taxon>Fungi</taxon>
        <taxon>Dikarya</taxon>
        <taxon>Basidiomycota</taxon>
        <taxon>Agaricomycotina</taxon>
        <taxon>Tremellomycetes</taxon>
        <taxon>Tremellales</taxon>
        <taxon>Cryptococcaceae</taxon>
        <taxon>Kwoniella</taxon>
    </lineage>
</organism>
<dbReference type="KEGG" id="kbi:30208873"/>
<reference evidence="3" key="2">
    <citation type="submission" date="2013-07" db="EMBL/GenBank/DDBJ databases">
        <authorList>
            <consortium name="The Broad Institute Genome Sequencing Platform"/>
            <person name="Cuomo C."/>
            <person name="Litvintseva A."/>
            <person name="Chen Y."/>
            <person name="Heitman J."/>
            <person name="Sun S."/>
            <person name="Springer D."/>
            <person name="Dromer F."/>
            <person name="Young S.K."/>
            <person name="Zeng Q."/>
            <person name="Gargeya S."/>
            <person name="Fitzgerald M."/>
            <person name="Abouelleil A."/>
            <person name="Alvarado L."/>
            <person name="Berlin A.M."/>
            <person name="Chapman S.B."/>
            <person name="Dewar J."/>
            <person name="Goldberg J."/>
            <person name="Griggs A."/>
            <person name="Gujja S."/>
            <person name="Hansen M."/>
            <person name="Howarth C."/>
            <person name="Imamovic A."/>
            <person name="Larimer J."/>
            <person name="McCowan C."/>
            <person name="Murphy C."/>
            <person name="Pearson M."/>
            <person name="Priest M."/>
            <person name="Roberts A."/>
            <person name="Saif S."/>
            <person name="Shea T."/>
            <person name="Sykes S."/>
            <person name="Wortman J."/>
            <person name="Nusbaum C."/>
            <person name="Birren B."/>
        </authorList>
    </citation>
    <scope>NUCLEOTIDE SEQUENCE</scope>
    <source>
        <strain evidence="3">CBS 10118</strain>
    </source>
</reference>
<reference evidence="2" key="1">
    <citation type="submission" date="2013-07" db="EMBL/GenBank/DDBJ databases">
        <title>The Genome Sequence of Cryptococcus bestiolae CBS10118.</title>
        <authorList>
            <consortium name="The Broad Institute Genome Sequencing Platform"/>
            <person name="Cuomo C."/>
            <person name="Litvintseva A."/>
            <person name="Chen Y."/>
            <person name="Heitman J."/>
            <person name="Sun S."/>
            <person name="Springer D."/>
            <person name="Dromer F."/>
            <person name="Young S.K."/>
            <person name="Zeng Q."/>
            <person name="Gargeya S."/>
            <person name="Fitzgerald M."/>
            <person name="Abouelleil A."/>
            <person name="Alvarado L."/>
            <person name="Berlin A.M."/>
            <person name="Chapman S.B."/>
            <person name="Dewar J."/>
            <person name="Goldberg J."/>
            <person name="Griggs A."/>
            <person name="Gujja S."/>
            <person name="Hansen M."/>
            <person name="Howarth C."/>
            <person name="Imamovic A."/>
            <person name="Larimer J."/>
            <person name="McCowan C."/>
            <person name="Murphy C."/>
            <person name="Pearson M."/>
            <person name="Priest M."/>
            <person name="Roberts A."/>
            <person name="Saif S."/>
            <person name="Shea T."/>
            <person name="Sykes S."/>
            <person name="Wortman J."/>
            <person name="Nusbaum C."/>
            <person name="Birren B."/>
        </authorList>
    </citation>
    <scope>NUCLEOTIDE SEQUENCE [LARGE SCALE GENOMIC DNA]</scope>
    <source>
        <strain evidence="2">CBS 10118</strain>
    </source>
</reference>
<feature type="compositionally biased region" description="Basic and acidic residues" evidence="1">
    <location>
        <begin position="17"/>
        <end position="44"/>
    </location>
</feature>
<feature type="compositionally biased region" description="Polar residues" evidence="1">
    <location>
        <begin position="1"/>
        <end position="12"/>
    </location>
</feature>
<gene>
    <name evidence="2" type="ORF">I302_04474</name>
    <name evidence="3" type="ORF">I302_101099</name>
</gene>
<dbReference type="RefSeq" id="XP_019047855.1">
    <property type="nucleotide sequence ID" value="XM_019191107.1"/>
</dbReference>
<keyword evidence="4" id="KW-1185">Reference proteome</keyword>